<organism evidence="2 3">
    <name type="scientific">Streptomyces venezuelae</name>
    <dbReference type="NCBI Taxonomy" id="54571"/>
    <lineage>
        <taxon>Bacteria</taxon>
        <taxon>Bacillati</taxon>
        <taxon>Actinomycetota</taxon>
        <taxon>Actinomycetes</taxon>
        <taxon>Kitasatosporales</taxon>
        <taxon>Streptomycetaceae</taxon>
        <taxon>Streptomyces</taxon>
    </lineage>
</organism>
<proteinExistence type="predicted"/>
<dbReference type="OrthoDB" id="2472181at2"/>
<dbReference type="SUPFAM" id="SSF53474">
    <property type="entry name" value="alpha/beta-Hydrolases"/>
    <property type="match status" value="1"/>
</dbReference>
<dbReference type="AlphaFoldDB" id="A0A5P2BFF2"/>
<evidence type="ECO:0000313" key="2">
    <source>
        <dbReference type="EMBL" id="QES29242.1"/>
    </source>
</evidence>
<evidence type="ECO:0000313" key="3">
    <source>
        <dbReference type="Proteomes" id="UP000323046"/>
    </source>
</evidence>
<dbReference type="Proteomes" id="UP000323046">
    <property type="component" value="Chromosome"/>
</dbReference>
<dbReference type="Pfam" id="PF00975">
    <property type="entry name" value="Thioesterase"/>
    <property type="match status" value="1"/>
</dbReference>
<dbReference type="EMBL" id="CP029193">
    <property type="protein sequence ID" value="QES29242.1"/>
    <property type="molecule type" value="Genomic_DNA"/>
</dbReference>
<gene>
    <name evidence="2" type="ORF">DEJ47_24925</name>
</gene>
<dbReference type="InterPro" id="IPR029058">
    <property type="entry name" value="AB_hydrolase_fold"/>
</dbReference>
<evidence type="ECO:0000259" key="1">
    <source>
        <dbReference type="Pfam" id="PF00975"/>
    </source>
</evidence>
<accession>A0A5P2BFF2</accession>
<protein>
    <recommendedName>
        <fullName evidence="1">Thioesterase domain-containing protein</fullName>
    </recommendedName>
</protein>
<dbReference type="InterPro" id="IPR001031">
    <property type="entry name" value="Thioesterase"/>
</dbReference>
<dbReference type="RefSeq" id="WP_150171794.1">
    <property type="nucleotide sequence ID" value="NZ_CP029193.1"/>
</dbReference>
<reference evidence="2 3" key="1">
    <citation type="submission" date="2018-05" db="EMBL/GenBank/DDBJ databases">
        <title>Streptomyces venezuelae.</title>
        <authorList>
            <person name="Kim W."/>
            <person name="Lee N."/>
            <person name="Cho B.-K."/>
        </authorList>
    </citation>
    <scope>NUCLEOTIDE SEQUENCE [LARGE SCALE GENOMIC DNA]</scope>
    <source>
        <strain evidence="2 3">ATCC 14583</strain>
    </source>
</reference>
<feature type="domain" description="Thioesterase" evidence="1">
    <location>
        <begin position="63"/>
        <end position="303"/>
    </location>
</feature>
<dbReference type="Gene3D" id="3.40.50.1820">
    <property type="entry name" value="alpha/beta hydrolase"/>
    <property type="match status" value="1"/>
</dbReference>
<sequence length="317" mass="33801">MTRGGGTPSPDARIDSLSPARRELYLRLLRERANARPARAGDVGDVGDGVVVLREGAPGRTDPVVLVHPIGGGVFCYGPLARLLDGPRPVWAIAADTSPSAENGRTVAELAEHYLELLAGRGVRRPGLLGGWSFGGLVAHEMARRHPAGVERPVPVTLIDSAPWPPGTGAWSTAETLRAYIDDLVGSGGADVDVASLPDTLWRLPVPEALDRASHELAERGFDLALGVDELRRRYTVFEAMTRAMQRHAPGEYAGPVALLYATASGVGPGMWRPLSTGAPLVPHPLPGDHFSLLTGGTVRDVARLLLHSVNDLWEHR</sequence>
<keyword evidence="3" id="KW-1185">Reference proteome</keyword>
<name>A0A5P2BFF2_STRVZ</name>